<dbReference type="PANTHER" id="PTHR46168:SF15">
    <property type="entry name" value="ARMADILLO REPEAT-CONTAINING DOMAIN-CONTAINING PROTEIN"/>
    <property type="match status" value="1"/>
</dbReference>
<comment type="caution">
    <text evidence="5">The sequence shown here is derived from an EMBL/GenBank/DDBJ whole genome shotgun (WGS) entry which is preliminary data.</text>
</comment>
<dbReference type="Proteomes" id="UP001152561">
    <property type="component" value="Unassembled WGS sequence"/>
</dbReference>
<evidence type="ECO:0000256" key="3">
    <source>
        <dbReference type="SAM" id="MobiDB-lite"/>
    </source>
</evidence>
<dbReference type="InterPro" id="IPR056694">
    <property type="entry name" value="DUF7792"/>
</dbReference>
<evidence type="ECO:0000259" key="4">
    <source>
        <dbReference type="Pfam" id="PF25055"/>
    </source>
</evidence>
<name>A0A9Q1LJ37_9SOLA</name>
<sequence>MAEEEKSVQEELSLPILLADRVIKSAQEAESSKVECAELARHATQLSQFLRATVRLTSSSQSQFLYDRPIRRITSEVTKTLDRALSLIRKCRHKPNLLRHVLSITSTTDFRKVSTLVENSTADVTWLLSIFDPEAGPTLSLPPIASNDPIMAWVWSYIATIQMGNLQYRIDAAQALATLALDNDRNKKMIVEENGIPPLLKLLKESSSAEAQIAAATGLYNLADDQERVRAIANDLGVQIAVKVLAESPMRVQIHVANLVSRMADLDAYAQEEFGRENITRPLVIHLGMDVVLDEVNDVQPRKTPSLHSLVQINKEMARNQVSFHSNSMDGSSKGGYYGNNKKEKDRELEPPEVKAKLKISCAMALWKLAKGSLLNSRKITETKALLCLAKIIEKEEGELQINCLMTVMELAAVAESNAELRRVAFKPTSPAGKAVIDQLLRVINEETDAPLLILAIKAIGSLARTFPAKDTRIVKHIVAKLGHRNTDVAVEACIALGKFACPDNFNHVEHSKAIVEFDGVPKLMHLLKSNDRGQLHKLLLLCYLALHVGNSKALEQARALSILEGAARHVIAQHPDLRELFGKAIHHLTLYQTGGHMHRQA</sequence>
<dbReference type="InterPro" id="IPR016024">
    <property type="entry name" value="ARM-type_fold"/>
</dbReference>
<dbReference type="GO" id="GO:0007166">
    <property type="term" value="P:cell surface receptor signaling pathway"/>
    <property type="evidence" value="ECO:0007669"/>
    <property type="project" value="InterPro"/>
</dbReference>
<feature type="domain" description="DUF7792" evidence="4">
    <location>
        <begin position="9"/>
        <end position="132"/>
    </location>
</feature>
<reference evidence="6" key="1">
    <citation type="journal article" date="2023" name="Proc. Natl. Acad. Sci. U.S.A.">
        <title>Genomic and structural basis for evolution of tropane alkaloid biosynthesis.</title>
        <authorList>
            <person name="Wanga Y.-J."/>
            <person name="Taina T."/>
            <person name="Yua J.-Y."/>
            <person name="Lia J."/>
            <person name="Xua B."/>
            <person name="Chenc J."/>
            <person name="D'Auriad J.C."/>
            <person name="Huanga J.-P."/>
            <person name="Huanga S.-X."/>
        </authorList>
    </citation>
    <scope>NUCLEOTIDE SEQUENCE [LARGE SCALE GENOMIC DNA]</scope>
    <source>
        <strain evidence="6">cv. KIB-2019</strain>
    </source>
</reference>
<dbReference type="InterPro" id="IPR036537">
    <property type="entry name" value="Adaptor_Cbl_N_dom_sf"/>
</dbReference>
<keyword evidence="6" id="KW-1185">Reference proteome</keyword>
<dbReference type="AlphaFoldDB" id="A0A9Q1LJ37"/>
<accession>A0A9Q1LJ37</accession>
<dbReference type="PROSITE" id="PS50176">
    <property type="entry name" value="ARM_REPEAT"/>
    <property type="match status" value="1"/>
</dbReference>
<dbReference type="Pfam" id="PF25055">
    <property type="entry name" value="DUF7792"/>
    <property type="match status" value="1"/>
</dbReference>
<dbReference type="PANTHER" id="PTHR46168">
    <property type="entry name" value="ARMADILLO REPEAT ONLY 4"/>
    <property type="match status" value="1"/>
</dbReference>
<feature type="compositionally biased region" description="Basic and acidic residues" evidence="3">
    <location>
        <begin position="341"/>
        <end position="351"/>
    </location>
</feature>
<dbReference type="Gene3D" id="1.25.10.10">
    <property type="entry name" value="Leucine-rich Repeat Variant"/>
    <property type="match status" value="2"/>
</dbReference>
<evidence type="ECO:0000313" key="6">
    <source>
        <dbReference type="Proteomes" id="UP001152561"/>
    </source>
</evidence>
<dbReference type="OrthoDB" id="1683831at2759"/>
<evidence type="ECO:0000256" key="2">
    <source>
        <dbReference type="PROSITE-ProRule" id="PRU00259"/>
    </source>
</evidence>
<dbReference type="Pfam" id="PF00514">
    <property type="entry name" value="Arm"/>
    <property type="match status" value="1"/>
</dbReference>
<gene>
    <name evidence="5" type="ORF">K7X08_034903</name>
</gene>
<organism evidence="5 6">
    <name type="scientific">Anisodus acutangulus</name>
    <dbReference type="NCBI Taxonomy" id="402998"/>
    <lineage>
        <taxon>Eukaryota</taxon>
        <taxon>Viridiplantae</taxon>
        <taxon>Streptophyta</taxon>
        <taxon>Embryophyta</taxon>
        <taxon>Tracheophyta</taxon>
        <taxon>Spermatophyta</taxon>
        <taxon>Magnoliopsida</taxon>
        <taxon>eudicotyledons</taxon>
        <taxon>Gunneridae</taxon>
        <taxon>Pentapetalae</taxon>
        <taxon>asterids</taxon>
        <taxon>lamiids</taxon>
        <taxon>Solanales</taxon>
        <taxon>Solanaceae</taxon>
        <taxon>Solanoideae</taxon>
        <taxon>Hyoscyameae</taxon>
        <taxon>Anisodus</taxon>
    </lineage>
</organism>
<dbReference type="SMART" id="SM00185">
    <property type="entry name" value="ARM"/>
    <property type="match status" value="3"/>
</dbReference>
<keyword evidence="1" id="KW-0677">Repeat</keyword>
<evidence type="ECO:0000256" key="1">
    <source>
        <dbReference type="ARBA" id="ARBA00022737"/>
    </source>
</evidence>
<dbReference type="InterPro" id="IPR011989">
    <property type="entry name" value="ARM-like"/>
</dbReference>
<protein>
    <recommendedName>
        <fullName evidence="4">DUF7792 domain-containing protein</fullName>
    </recommendedName>
</protein>
<dbReference type="Gene3D" id="1.20.930.20">
    <property type="entry name" value="Adaptor protein Cbl, N-terminal domain"/>
    <property type="match status" value="1"/>
</dbReference>
<dbReference type="InterPro" id="IPR000225">
    <property type="entry name" value="Armadillo"/>
</dbReference>
<feature type="repeat" description="ARM" evidence="2">
    <location>
        <begin position="194"/>
        <end position="237"/>
    </location>
</feature>
<dbReference type="EMBL" id="JAJAGQ010000018">
    <property type="protein sequence ID" value="KAJ8536502.1"/>
    <property type="molecule type" value="Genomic_DNA"/>
</dbReference>
<feature type="region of interest" description="Disordered" evidence="3">
    <location>
        <begin position="325"/>
        <end position="351"/>
    </location>
</feature>
<proteinExistence type="predicted"/>
<dbReference type="SUPFAM" id="SSF48371">
    <property type="entry name" value="ARM repeat"/>
    <property type="match status" value="1"/>
</dbReference>
<evidence type="ECO:0000313" key="5">
    <source>
        <dbReference type="EMBL" id="KAJ8536502.1"/>
    </source>
</evidence>